<accession>A0AAE9XNV9</accession>
<dbReference type="InterPro" id="IPR036249">
    <property type="entry name" value="Thioredoxin-like_sf"/>
</dbReference>
<dbReference type="CDD" id="cd00570">
    <property type="entry name" value="GST_N_family"/>
    <property type="match status" value="1"/>
</dbReference>
<dbReference type="PANTHER" id="PTHR44051">
    <property type="entry name" value="GLUTATHIONE S-TRANSFERASE-RELATED"/>
    <property type="match status" value="1"/>
</dbReference>
<dbReference type="Gene3D" id="1.20.1050.10">
    <property type="match status" value="1"/>
</dbReference>
<proteinExistence type="predicted"/>
<organism evidence="3 4">
    <name type="scientific">Gimibacter soli</name>
    <dbReference type="NCBI Taxonomy" id="3024400"/>
    <lineage>
        <taxon>Bacteria</taxon>
        <taxon>Pseudomonadati</taxon>
        <taxon>Pseudomonadota</taxon>
        <taxon>Alphaproteobacteria</taxon>
        <taxon>Kordiimonadales</taxon>
        <taxon>Temperatibacteraceae</taxon>
        <taxon>Gimibacter</taxon>
    </lineage>
</organism>
<dbReference type="PROSITE" id="PS50405">
    <property type="entry name" value="GST_CTER"/>
    <property type="match status" value="1"/>
</dbReference>
<gene>
    <name evidence="3" type="ORF">PH603_01790</name>
</gene>
<feature type="domain" description="GST N-terminal" evidence="1">
    <location>
        <begin position="1"/>
        <end position="79"/>
    </location>
</feature>
<dbReference type="SUPFAM" id="SSF47616">
    <property type="entry name" value="GST C-terminal domain-like"/>
    <property type="match status" value="1"/>
</dbReference>
<dbReference type="AlphaFoldDB" id="A0AAE9XNV9"/>
<dbReference type="PANTHER" id="PTHR44051:SF8">
    <property type="entry name" value="GLUTATHIONE S-TRANSFERASE GSTA"/>
    <property type="match status" value="1"/>
</dbReference>
<dbReference type="KEGG" id="gso:PH603_01790"/>
<name>A0AAE9XNV9_9PROT</name>
<keyword evidence="4" id="KW-1185">Reference proteome</keyword>
<sequence length="222" mass="25567">MPVLYHHWLSPAARFIRLMLAEKRIDFELRLEKDWERRPAFLQLNPAGEVPVLVLDNGATLAGTMAIAEYLEESVPSPTLLDGTAEERAEMRRLTGWFHTKLGTEVTRLTVQEKLNKRFLGMGEPDSEAIRCASHNLKIHMRYIGHLAERRHYLAGNRYSMADAAAVAHISVIDYFGDIVWEDWPEAKDWYMRVKGRRAVRTLLSDRVGGILPPKHYDQLDF</sequence>
<dbReference type="SFLD" id="SFLDS00019">
    <property type="entry name" value="Glutathione_Transferase_(cytos"/>
    <property type="match status" value="1"/>
</dbReference>
<dbReference type="SUPFAM" id="SSF52833">
    <property type="entry name" value="Thioredoxin-like"/>
    <property type="match status" value="1"/>
</dbReference>
<feature type="domain" description="GST C-terminal" evidence="2">
    <location>
        <begin position="84"/>
        <end position="217"/>
    </location>
</feature>
<dbReference type="Gene3D" id="3.40.30.10">
    <property type="entry name" value="Glutaredoxin"/>
    <property type="match status" value="1"/>
</dbReference>
<evidence type="ECO:0000313" key="3">
    <source>
        <dbReference type="EMBL" id="WCL54488.1"/>
    </source>
</evidence>
<dbReference type="RefSeq" id="WP_289504207.1">
    <property type="nucleotide sequence ID" value="NZ_CP116805.1"/>
</dbReference>
<evidence type="ECO:0000259" key="1">
    <source>
        <dbReference type="PROSITE" id="PS50404"/>
    </source>
</evidence>
<dbReference type="PROSITE" id="PS50404">
    <property type="entry name" value="GST_NTER"/>
    <property type="match status" value="1"/>
</dbReference>
<dbReference type="Pfam" id="PF00043">
    <property type="entry name" value="GST_C"/>
    <property type="match status" value="1"/>
</dbReference>
<reference evidence="3" key="1">
    <citation type="submission" date="2023-01" db="EMBL/GenBank/DDBJ databases">
        <title>The genome sequence of Kordiimonadaceae bacterium 6D33.</title>
        <authorList>
            <person name="Liu Y."/>
        </authorList>
    </citation>
    <scope>NUCLEOTIDE SEQUENCE</scope>
    <source>
        <strain evidence="3">6D33</strain>
    </source>
</reference>
<dbReference type="EMBL" id="CP116805">
    <property type="protein sequence ID" value="WCL54488.1"/>
    <property type="molecule type" value="Genomic_DNA"/>
</dbReference>
<dbReference type="InterPro" id="IPR004045">
    <property type="entry name" value="Glutathione_S-Trfase_N"/>
</dbReference>
<dbReference type="Pfam" id="PF13409">
    <property type="entry name" value="GST_N_2"/>
    <property type="match status" value="1"/>
</dbReference>
<dbReference type="CDD" id="cd00299">
    <property type="entry name" value="GST_C_family"/>
    <property type="match status" value="1"/>
</dbReference>
<dbReference type="InterPro" id="IPR036282">
    <property type="entry name" value="Glutathione-S-Trfase_C_sf"/>
</dbReference>
<dbReference type="Proteomes" id="UP001217500">
    <property type="component" value="Chromosome"/>
</dbReference>
<evidence type="ECO:0000259" key="2">
    <source>
        <dbReference type="PROSITE" id="PS50405"/>
    </source>
</evidence>
<dbReference type="InterPro" id="IPR010987">
    <property type="entry name" value="Glutathione-S-Trfase_C-like"/>
</dbReference>
<dbReference type="InterPro" id="IPR040079">
    <property type="entry name" value="Glutathione_S-Trfase"/>
</dbReference>
<protein>
    <submittedName>
        <fullName evidence="3">Glutathione S-transferase family protein</fullName>
    </submittedName>
</protein>
<dbReference type="SFLD" id="SFLDG00358">
    <property type="entry name" value="Main_(cytGST)"/>
    <property type="match status" value="1"/>
</dbReference>
<dbReference type="InterPro" id="IPR004046">
    <property type="entry name" value="GST_C"/>
</dbReference>
<evidence type="ECO:0000313" key="4">
    <source>
        <dbReference type="Proteomes" id="UP001217500"/>
    </source>
</evidence>